<reference evidence="2 3" key="1">
    <citation type="journal article" date="2014" name="PLoS Genet.">
        <title>Analysis of the Phlebiopsis gigantea genome, transcriptome and secretome provides insight into its pioneer colonization strategies of wood.</title>
        <authorList>
            <person name="Hori C."/>
            <person name="Ishida T."/>
            <person name="Igarashi K."/>
            <person name="Samejima M."/>
            <person name="Suzuki H."/>
            <person name="Master E."/>
            <person name="Ferreira P."/>
            <person name="Ruiz-Duenas F.J."/>
            <person name="Held B."/>
            <person name="Canessa P."/>
            <person name="Larrondo L.F."/>
            <person name="Schmoll M."/>
            <person name="Druzhinina I.S."/>
            <person name="Kubicek C.P."/>
            <person name="Gaskell J.A."/>
            <person name="Kersten P."/>
            <person name="St John F."/>
            <person name="Glasner J."/>
            <person name="Sabat G."/>
            <person name="Splinter BonDurant S."/>
            <person name="Syed K."/>
            <person name="Yadav J."/>
            <person name="Mgbeahuruike A.C."/>
            <person name="Kovalchuk A."/>
            <person name="Asiegbu F.O."/>
            <person name="Lackner G."/>
            <person name="Hoffmeister D."/>
            <person name="Rencoret J."/>
            <person name="Gutierrez A."/>
            <person name="Sun H."/>
            <person name="Lindquist E."/>
            <person name="Barry K."/>
            <person name="Riley R."/>
            <person name="Grigoriev I.V."/>
            <person name="Henrissat B."/>
            <person name="Kues U."/>
            <person name="Berka R.M."/>
            <person name="Martinez A.T."/>
            <person name="Covert S.F."/>
            <person name="Blanchette R.A."/>
            <person name="Cullen D."/>
        </authorList>
    </citation>
    <scope>NUCLEOTIDE SEQUENCE [LARGE SCALE GENOMIC DNA]</scope>
    <source>
        <strain evidence="2 3">11061_1 CR5-6</strain>
    </source>
</reference>
<sequence>MSAVGGGYQYMLMKRVKGVDLQDVWSSLSAAQRTNVISQLHPFMKELRTLPPPPCIPLGTICSLYGKPLSDARICSSPCGPFRSEKLFNDFLIQKATRWIWETELQDIRAEMRDDHHVVFTHGDFTPRNIMVDGDRVTGIIDWEDSGWLPEHWEVVKALYYPGVAPAEWRQAIECVVPGDYTQDWLTDRRITDRIEGAI</sequence>
<dbReference type="InterPro" id="IPR011009">
    <property type="entry name" value="Kinase-like_dom_sf"/>
</dbReference>
<proteinExistence type="predicted"/>
<dbReference type="InterPro" id="IPR002575">
    <property type="entry name" value="Aminoglycoside_PTrfase"/>
</dbReference>
<dbReference type="Pfam" id="PF01636">
    <property type="entry name" value="APH"/>
    <property type="match status" value="1"/>
</dbReference>
<accession>A0A0C3PGW8</accession>
<evidence type="ECO:0000313" key="2">
    <source>
        <dbReference type="EMBL" id="KIP05058.1"/>
    </source>
</evidence>
<dbReference type="PANTHER" id="PTHR21310:SF15">
    <property type="entry name" value="AMINOGLYCOSIDE PHOSPHOTRANSFERASE DOMAIN-CONTAINING PROTEIN"/>
    <property type="match status" value="1"/>
</dbReference>
<dbReference type="Proteomes" id="UP000053257">
    <property type="component" value="Unassembled WGS sequence"/>
</dbReference>
<dbReference type="InterPro" id="IPR051678">
    <property type="entry name" value="AGP_Transferase"/>
</dbReference>
<dbReference type="Gene3D" id="3.90.1200.10">
    <property type="match status" value="1"/>
</dbReference>
<name>A0A0C3PGW8_PHLG1</name>
<dbReference type="HOGENOM" id="CLU_1372171_0_0_1"/>
<protein>
    <recommendedName>
        <fullName evidence="1">Aminoglycoside phosphotransferase domain-containing protein</fullName>
    </recommendedName>
</protein>
<dbReference type="OrthoDB" id="5404599at2759"/>
<dbReference type="STRING" id="745531.A0A0C3PGW8"/>
<gene>
    <name evidence="2" type="ORF">PHLGIDRAFT_19808</name>
</gene>
<evidence type="ECO:0000313" key="3">
    <source>
        <dbReference type="Proteomes" id="UP000053257"/>
    </source>
</evidence>
<dbReference type="EMBL" id="KN840554">
    <property type="protein sequence ID" value="KIP05058.1"/>
    <property type="molecule type" value="Genomic_DNA"/>
</dbReference>
<dbReference type="SUPFAM" id="SSF56112">
    <property type="entry name" value="Protein kinase-like (PK-like)"/>
    <property type="match status" value="1"/>
</dbReference>
<evidence type="ECO:0000259" key="1">
    <source>
        <dbReference type="Pfam" id="PF01636"/>
    </source>
</evidence>
<dbReference type="CDD" id="cd05120">
    <property type="entry name" value="APH_ChoK_like"/>
    <property type="match status" value="1"/>
</dbReference>
<keyword evidence="3" id="KW-1185">Reference proteome</keyword>
<organism evidence="2 3">
    <name type="scientific">Phlebiopsis gigantea (strain 11061_1 CR5-6)</name>
    <name type="common">White-rot fungus</name>
    <name type="synonym">Peniophora gigantea</name>
    <dbReference type="NCBI Taxonomy" id="745531"/>
    <lineage>
        <taxon>Eukaryota</taxon>
        <taxon>Fungi</taxon>
        <taxon>Dikarya</taxon>
        <taxon>Basidiomycota</taxon>
        <taxon>Agaricomycotina</taxon>
        <taxon>Agaricomycetes</taxon>
        <taxon>Polyporales</taxon>
        <taxon>Phanerochaetaceae</taxon>
        <taxon>Phlebiopsis</taxon>
    </lineage>
</organism>
<dbReference type="AlphaFoldDB" id="A0A0C3PGW8"/>
<dbReference type="PANTHER" id="PTHR21310">
    <property type="entry name" value="AMINOGLYCOSIDE PHOSPHOTRANSFERASE-RELATED-RELATED"/>
    <property type="match status" value="1"/>
</dbReference>
<feature type="domain" description="Aminoglycoside phosphotransferase" evidence="1">
    <location>
        <begin position="6"/>
        <end position="173"/>
    </location>
</feature>